<organism evidence="1 2">
    <name type="scientific">Trifolium medium</name>
    <dbReference type="NCBI Taxonomy" id="97028"/>
    <lineage>
        <taxon>Eukaryota</taxon>
        <taxon>Viridiplantae</taxon>
        <taxon>Streptophyta</taxon>
        <taxon>Embryophyta</taxon>
        <taxon>Tracheophyta</taxon>
        <taxon>Spermatophyta</taxon>
        <taxon>Magnoliopsida</taxon>
        <taxon>eudicotyledons</taxon>
        <taxon>Gunneridae</taxon>
        <taxon>Pentapetalae</taxon>
        <taxon>rosids</taxon>
        <taxon>fabids</taxon>
        <taxon>Fabales</taxon>
        <taxon>Fabaceae</taxon>
        <taxon>Papilionoideae</taxon>
        <taxon>50 kb inversion clade</taxon>
        <taxon>NPAAA clade</taxon>
        <taxon>Hologalegina</taxon>
        <taxon>IRL clade</taxon>
        <taxon>Trifolieae</taxon>
        <taxon>Trifolium</taxon>
    </lineage>
</organism>
<sequence>SGTWKALKFGKGSSPSLSHINFADDLVLIVEATSNQDILTREIKILSMSCWLSDNKATEKATQAVKKCRKNQLLSVPLSELPARNWQKVHSFSTLQRGRSEMAR</sequence>
<dbReference type="EMBL" id="LXQA010021497">
    <property type="protein sequence ID" value="MCH91941.1"/>
    <property type="molecule type" value="Genomic_DNA"/>
</dbReference>
<reference evidence="1 2" key="1">
    <citation type="journal article" date="2018" name="Front. Plant Sci.">
        <title>Red Clover (Trifolium pratense) and Zigzag Clover (T. medium) - A Picture of Genomic Similarities and Differences.</title>
        <authorList>
            <person name="Dluhosova J."/>
            <person name="Istvanek J."/>
            <person name="Nedelnik J."/>
            <person name="Repkova J."/>
        </authorList>
    </citation>
    <scope>NUCLEOTIDE SEQUENCE [LARGE SCALE GENOMIC DNA]</scope>
    <source>
        <strain evidence="2">cv. 10/8</strain>
        <tissue evidence="1">Leaf</tissue>
    </source>
</reference>
<gene>
    <name evidence="1" type="ORF">A2U01_0012873</name>
</gene>
<proteinExistence type="predicted"/>
<dbReference type="AlphaFoldDB" id="A0A392MWR3"/>
<accession>A0A392MWR3</accession>
<protein>
    <submittedName>
        <fullName evidence="1">Uncharacterized protein</fullName>
    </submittedName>
</protein>
<keyword evidence="2" id="KW-1185">Reference proteome</keyword>
<dbReference type="Proteomes" id="UP000265520">
    <property type="component" value="Unassembled WGS sequence"/>
</dbReference>
<evidence type="ECO:0000313" key="2">
    <source>
        <dbReference type="Proteomes" id="UP000265520"/>
    </source>
</evidence>
<comment type="caution">
    <text evidence="1">The sequence shown here is derived from an EMBL/GenBank/DDBJ whole genome shotgun (WGS) entry which is preliminary data.</text>
</comment>
<evidence type="ECO:0000313" key="1">
    <source>
        <dbReference type="EMBL" id="MCH91941.1"/>
    </source>
</evidence>
<feature type="non-terminal residue" evidence="1">
    <location>
        <position position="1"/>
    </location>
</feature>
<name>A0A392MWR3_9FABA</name>